<keyword evidence="4 6" id="KW-0472">Membrane</keyword>
<evidence type="ECO:0000256" key="3">
    <source>
        <dbReference type="ARBA" id="ARBA00022989"/>
    </source>
</evidence>
<comment type="subcellular location">
    <subcellularLocation>
        <location evidence="1">Membrane</location>
    </subcellularLocation>
</comment>
<evidence type="ECO:0000256" key="4">
    <source>
        <dbReference type="ARBA" id="ARBA00023136"/>
    </source>
</evidence>
<keyword evidence="9" id="KW-1185">Reference proteome</keyword>
<dbReference type="InParanoid" id="A0A7M7GKN5"/>
<evidence type="ECO:0000313" key="8">
    <source>
        <dbReference type="EnsemblMetazoa" id="XP_003725916"/>
    </source>
</evidence>
<dbReference type="EnsemblMetazoa" id="XM_003725868">
    <property type="protein sequence ID" value="XP_003725916"/>
    <property type="gene ID" value="LOC100889763"/>
</dbReference>
<feature type="compositionally biased region" description="Polar residues" evidence="5">
    <location>
        <begin position="45"/>
        <end position="66"/>
    </location>
</feature>
<reference evidence="8" key="2">
    <citation type="submission" date="2021-01" db="UniProtKB">
        <authorList>
            <consortium name="EnsemblMetazoa"/>
        </authorList>
    </citation>
    <scope>IDENTIFICATION</scope>
</reference>
<feature type="region of interest" description="Disordered" evidence="5">
    <location>
        <begin position="1"/>
        <end position="72"/>
    </location>
</feature>
<dbReference type="Gene3D" id="1.20.1070.10">
    <property type="entry name" value="Rhodopsin 7-helix transmembrane proteins"/>
    <property type="match status" value="1"/>
</dbReference>
<proteinExistence type="predicted"/>
<feature type="transmembrane region" description="Helical" evidence="6">
    <location>
        <begin position="180"/>
        <end position="210"/>
    </location>
</feature>
<protein>
    <recommendedName>
        <fullName evidence="7">G-protein coupled receptors family 1 profile domain-containing protein</fullName>
    </recommendedName>
</protein>
<feature type="region of interest" description="Disordered" evidence="5">
    <location>
        <begin position="405"/>
        <end position="426"/>
    </location>
</feature>
<dbReference type="GeneID" id="100889763"/>
<evidence type="ECO:0000256" key="1">
    <source>
        <dbReference type="ARBA" id="ARBA00004370"/>
    </source>
</evidence>
<organism evidence="8 9">
    <name type="scientific">Strongylocentrotus purpuratus</name>
    <name type="common">Purple sea urchin</name>
    <dbReference type="NCBI Taxonomy" id="7668"/>
    <lineage>
        <taxon>Eukaryota</taxon>
        <taxon>Metazoa</taxon>
        <taxon>Echinodermata</taxon>
        <taxon>Eleutherozoa</taxon>
        <taxon>Echinozoa</taxon>
        <taxon>Echinoidea</taxon>
        <taxon>Euechinoidea</taxon>
        <taxon>Echinacea</taxon>
        <taxon>Camarodonta</taxon>
        <taxon>Echinidea</taxon>
        <taxon>Strongylocentrotidae</taxon>
        <taxon>Strongylocentrotus</taxon>
    </lineage>
</organism>
<dbReference type="OrthoDB" id="6022667at2759"/>
<dbReference type="GO" id="GO:0004930">
    <property type="term" value="F:G protein-coupled receptor activity"/>
    <property type="evidence" value="ECO:0007669"/>
    <property type="project" value="InterPro"/>
</dbReference>
<evidence type="ECO:0000256" key="2">
    <source>
        <dbReference type="ARBA" id="ARBA00022692"/>
    </source>
</evidence>
<feature type="compositionally biased region" description="Polar residues" evidence="5">
    <location>
        <begin position="406"/>
        <end position="420"/>
    </location>
</feature>
<dbReference type="RefSeq" id="XP_003725916.3">
    <property type="nucleotide sequence ID" value="XM_003725868.3"/>
</dbReference>
<feature type="transmembrane region" description="Helical" evidence="6">
    <location>
        <begin position="263"/>
        <end position="286"/>
    </location>
</feature>
<evidence type="ECO:0000313" key="9">
    <source>
        <dbReference type="Proteomes" id="UP000007110"/>
    </source>
</evidence>
<name>A0A7M7GKN5_STRPU</name>
<feature type="domain" description="G-protein coupled receptors family 1 profile" evidence="7">
    <location>
        <begin position="118"/>
        <end position="375"/>
    </location>
</feature>
<dbReference type="SUPFAM" id="SSF81321">
    <property type="entry name" value="Family A G protein-coupled receptor-like"/>
    <property type="match status" value="1"/>
</dbReference>
<feature type="transmembrane region" description="Helical" evidence="6">
    <location>
        <begin position="222"/>
        <end position="243"/>
    </location>
</feature>
<dbReference type="GO" id="GO:0016020">
    <property type="term" value="C:membrane"/>
    <property type="evidence" value="ECO:0007669"/>
    <property type="project" value="UniProtKB-SubCell"/>
</dbReference>
<keyword evidence="3 6" id="KW-1133">Transmembrane helix</keyword>
<dbReference type="PROSITE" id="PS50262">
    <property type="entry name" value="G_PROTEIN_RECEP_F1_2"/>
    <property type="match status" value="1"/>
</dbReference>
<feature type="transmembrane region" description="Helical" evidence="6">
    <location>
        <begin position="101"/>
        <end position="127"/>
    </location>
</feature>
<evidence type="ECO:0000259" key="7">
    <source>
        <dbReference type="PROSITE" id="PS50262"/>
    </source>
</evidence>
<dbReference type="Pfam" id="PF00001">
    <property type="entry name" value="7tm_1"/>
    <property type="match status" value="1"/>
</dbReference>
<dbReference type="CDD" id="cd00637">
    <property type="entry name" value="7tm_classA_rhodopsin-like"/>
    <property type="match status" value="1"/>
</dbReference>
<dbReference type="InterPro" id="IPR017452">
    <property type="entry name" value="GPCR_Rhodpsn_7TM"/>
</dbReference>
<dbReference type="PANTHER" id="PTHR45698">
    <property type="entry name" value="TRACE AMINE-ASSOCIATED RECEPTOR 19N-RELATED"/>
    <property type="match status" value="1"/>
</dbReference>
<dbReference type="AlphaFoldDB" id="A0A7M7GKN5"/>
<feature type="compositionally biased region" description="Polar residues" evidence="5">
    <location>
        <begin position="1"/>
        <end position="11"/>
    </location>
</feature>
<accession>A0A7M7GKN5</accession>
<dbReference type="FunCoup" id="A0A7M7GKN5">
    <property type="interactions" value="801"/>
</dbReference>
<dbReference type="InterPro" id="IPR000276">
    <property type="entry name" value="GPCR_Rhodpsn"/>
</dbReference>
<evidence type="ECO:0000256" key="6">
    <source>
        <dbReference type="SAM" id="Phobius"/>
    </source>
</evidence>
<dbReference type="PANTHER" id="PTHR45698:SF1">
    <property type="entry name" value="TRACE AMINE-ASSOCIATED RECEPTOR 13C-LIKE"/>
    <property type="match status" value="1"/>
</dbReference>
<sequence>MTSQPMLSMLTSKYVGHTVPTRRSPVKDESTNSSSTEPTERESTQPWNESHVINPTSLDQTTNQYGRSAPEDIPEYSDSVPSVYADGNDTLSDWLWYDMEWPWFLIIPAISGVVGIVGNLLVILVLFQRRSAGRSTDTLIGGLALADFLTSFFIIPIPRQRRIPSTLLGNIYCKLIHSSYFLWVTVIASTYILMAISIERLIAIAYPIYFNRVLTRRRVQSVIVFIWLLSNVSTMFAFFVQQVDPIKHECVFKLPSPESQIIIAYYWFFLRMVIPMLTMVISQTLIARELHTQSLRFKGNKESSTTKTVHLVARNRVLKMMFEVIIIYIVCWAPNQVAYMCYVLGIIPVSYIGSPLHHTLTVLGFCNSCANPFIYTARHPQFREALKGMLTCTRGGSTPLFEQKMESSYTSRRSGQTEQSNQDKEV</sequence>
<reference evidence="9" key="1">
    <citation type="submission" date="2015-02" db="EMBL/GenBank/DDBJ databases">
        <title>Genome sequencing for Strongylocentrotus purpuratus.</title>
        <authorList>
            <person name="Murali S."/>
            <person name="Liu Y."/>
            <person name="Vee V."/>
            <person name="English A."/>
            <person name="Wang M."/>
            <person name="Skinner E."/>
            <person name="Han Y."/>
            <person name="Muzny D.M."/>
            <person name="Worley K.C."/>
            <person name="Gibbs R.A."/>
        </authorList>
    </citation>
    <scope>NUCLEOTIDE SEQUENCE</scope>
</reference>
<dbReference type="PRINTS" id="PR00237">
    <property type="entry name" value="GPCRRHODOPSN"/>
</dbReference>
<evidence type="ECO:0000256" key="5">
    <source>
        <dbReference type="SAM" id="MobiDB-lite"/>
    </source>
</evidence>
<dbReference type="SMART" id="SM01381">
    <property type="entry name" value="7TM_GPCR_Srsx"/>
    <property type="match status" value="1"/>
</dbReference>
<dbReference type="OMA" id="MMFEVII"/>
<feature type="transmembrane region" description="Helical" evidence="6">
    <location>
        <begin position="139"/>
        <end position="160"/>
    </location>
</feature>
<keyword evidence="2 6" id="KW-0812">Transmembrane</keyword>
<feature type="transmembrane region" description="Helical" evidence="6">
    <location>
        <begin position="324"/>
        <end position="347"/>
    </location>
</feature>
<dbReference type="KEGG" id="spu:100889763"/>
<dbReference type="Proteomes" id="UP000007110">
    <property type="component" value="Unassembled WGS sequence"/>
</dbReference>